<dbReference type="SUPFAM" id="SSF141868">
    <property type="entry name" value="EAL domain-like"/>
    <property type="match status" value="1"/>
</dbReference>
<evidence type="ECO:0000313" key="6">
    <source>
        <dbReference type="EMBL" id="RVT87753.1"/>
    </source>
</evidence>
<evidence type="ECO:0000256" key="1">
    <source>
        <dbReference type="PROSITE-ProRule" id="PRU00169"/>
    </source>
</evidence>
<keyword evidence="2" id="KW-0175">Coiled coil</keyword>
<dbReference type="InterPro" id="IPR035919">
    <property type="entry name" value="EAL_sf"/>
</dbReference>
<dbReference type="Proteomes" id="UP000288587">
    <property type="component" value="Unassembled WGS sequence"/>
</dbReference>
<dbReference type="Gene3D" id="3.20.20.450">
    <property type="entry name" value="EAL domain"/>
    <property type="match status" value="1"/>
</dbReference>
<dbReference type="InterPro" id="IPR001789">
    <property type="entry name" value="Sig_transdc_resp-reg_receiver"/>
</dbReference>
<keyword evidence="1" id="KW-0597">Phosphoprotein</keyword>
<dbReference type="CDD" id="cd19920">
    <property type="entry name" value="REC_PA4781-like"/>
    <property type="match status" value="1"/>
</dbReference>
<dbReference type="GO" id="GO:0000160">
    <property type="term" value="P:phosphorelay signal transduction system"/>
    <property type="evidence" value="ECO:0007669"/>
    <property type="project" value="InterPro"/>
</dbReference>
<dbReference type="Pfam" id="PF00072">
    <property type="entry name" value="Response_reg"/>
    <property type="match status" value="1"/>
</dbReference>
<dbReference type="AlphaFoldDB" id="A0A3S2VI40"/>
<evidence type="ECO:0000256" key="2">
    <source>
        <dbReference type="SAM" id="Coils"/>
    </source>
</evidence>
<dbReference type="PROSITE" id="PS50110">
    <property type="entry name" value="RESPONSE_REGULATORY"/>
    <property type="match status" value="1"/>
</dbReference>
<evidence type="ECO:0000259" key="5">
    <source>
        <dbReference type="PROSITE" id="PS50887"/>
    </source>
</evidence>
<dbReference type="NCBIfam" id="TIGR00254">
    <property type="entry name" value="GGDEF"/>
    <property type="match status" value="1"/>
</dbReference>
<feature type="domain" description="Response regulatory" evidence="3">
    <location>
        <begin position="9"/>
        <end position="123"/>
    </location>
</feature>
<proteinExistence type="predicted"/>
<dbReference type="PROSITE" id="PS50883">
    <property type="entry name" value="EAL"/>
    <property type="match status" value="1"/>
</dbReference>
<organism evidence="6 7">
    <name type="scientific">Inhella crocodyli</name>
    <dbReference type="NCBI Taxonomy" id="2499851"/>
    <lineage>
        <taxon>Bacteria</taxon>
        <taxon>Pseudomonadati</taxon>
        <taxon>Pseudomonadota</taxon>
        <taxon>Betaproteobacteria</taxon>
        <taxon>Burkholderiales</taxon>
        <taxon>Sphaerotilaceae</taxon>
        <taxon>Inhella</taxon>
    </lineage>
</organism>
<dbReference type="Gene3D" id="3.40.50.2300">
    <property type="match status" value="1"/>
</dbReference>
<evidence type="ECO:0000313" key="7">
    <source>
        <dbReference type="Proteomes" id="UP000288587"/>
    </source>
</evidence>
<dbReference type="InterPro" id="IPR043128">
    <property type="entry name" value="Rev_trsase/Diguanyl_cyclase"/>
</dbReference>
<dbReference type="InterPro" id="IPR001633">
    <property type="entry name" value="EAL_dom"/>
</dbReference>
<dbReference type="PANTHER" id="PTHR33121:SF23">
    <property type="entry name" value="CYCLIC DI-GMP PHOSPHODIESTERASE PDEB"/>
    <property type="match status" value="1"/>
</dbReference>
<dbReference type="SMART" id="SM00448">
    <property type="entry name" value="REC"/>
    <property type="match status" value="1"/>
</dbReference>
<dbReference type="CDD" id="cd01948">
    <property type="entry name" value="EAL"/>
    <property type="match status" value="1"/>
</dbReference>
<gene>
    <name evidence="6" type="ORF">EOD73_01640</name>
</gene>
<dbReference type="InterPro" id="IPR029787">
    <property type="entry name" value="Nucleotide_cyclase"/>
</dbReference>
<dbReference type="OrthoDB" id="9813903at2"/>
<evidence type="ECO:0000259" key="4">
    <source>
        <dbReference type="PROSITE" id="PS50883"/>
    </source>
</evidence>
<dbReference type="RefSeq" id="WP_127680248.1">
    <property type="nucleotide sequence ID" value="NZ_SACM01000001.1"/>
</dbReference>
<dbReference type="PROSITE" id="PS50887">
    <property type="entry name" value="GGDEF"/>
    <property type="match status" value="1"/>
</dbReference>
<sequence>MSLNLASTSLLIVDDTPENIDLMISVLSLPGLQILAANSGERALALAERKQPDLILLDVMMPGIDGFETCRRLKAQPSTADIPVIFVTALGEDVARGFEAGGADYIAKPVRADEVRARVHHHLERRRLMRELTALNAQLEQRVQDRTKELIQVNRQLREEVNERRFMQDRLSYLATHDFVTRLYNRDALEEQTMRLLSDSQRPEDGACLVLLELARFRIVNEACGYIAGDELLRQVADMLAALCQPDDFIARLGGDRFALLCRRTPDSVMALAQRIKGVFEGFEFVWDGRAYRIDARLAVIPVHRDFVSFDQLMTKADEAAYLVRRDGGPSVRLHQVPAQVADARESVNWAYRLMDALKNHHFRIYFQRIHGLTERAQPGLRFETLVRLWDPESQRVVQPASFIGPAERYQLIDQIDRWMLREVLSRLSGLVPVMAQLGQVSINLSAYSLRDPGLADHVLGLLQSFQFPPDKLCIEITESEAIVNLSAAKGFMDALKLHGVRFALDDFGTGFASFGYLKQLPFDAVKIDGAFVRDMDTDHANAAMVASMVQMAQALALPVVAEFVERQALAEQLRELGVTYAQGFVFHRPEEMTEAALMAAAATPALP</sequence>
<dbReference type="SMART" id="SM00267">
    <property type="entry name" value="GGDEF"/>
    <property type="match status" value="1"/>
</dbReference>
<dbReference type="Pfam" id="PF00990">
    <property type="entry name" value="GGDEF"/>
    <property type="match status" value="1"/>
</dbReference>
<dbReference type="Gene3D" id="3.30.70.270">
    <property type="match status" value="1"/>
</dbReference>
<protein>
    <submittedName>
        <fullName evidence="6">EAL domain-containing protein</fullName>
    </submittedName>
</protein>
<dbReference type="PANTHER" id="PTHR33121">
    <property type="entry name" value="CYCLIC DI-GMP PHOSPHODIESTERASE PDEF"/>
    <property type="match status" value="1"/>
</dbReference>
<dbReference type="InterPro" id="IPR011006">
    <property type="entry name" value="CheY-like_superfamily"/>
</dbReference>
<evidence type="ECO:0000259" key="3">
    <source>
        <dbReference type="PROSITE" id="PS50110"/>
    </source>
</evidence>
<dbReference type="SMART" id="SM00052">
    <property type="entry name" value="EAL"/>
    <property type="match status" value="1"/>
</dbReference>
<feature type="domain" description="GGDEF" evidence="5">
    <location>
        <begin position="205"/>
        <end position="337"/>
    </location>
</feature>
<feature type="modified residue" description="4-aspartylphosphate" evidence="1">
    <location>
        <position position="58"/>
    </location>
</feature>
<dbReference type="InterPro" id="IPR000160">
    <property type="entry name" value="GGDEF_dom"/>
</dbReference>
<keyword evidence="7" id="KW-1185">Reference proteome</keyword>
<dbReference type="CDD" id="cd01949">
    <property type="entry name" value="GGDEF"/>
    <property type="match status" value="1"/>
</dbReference>
<dbReference type="GO" id="GO:0071111">
    <property type="term" value="F:cyclic-guanylate-specific phosphodiesterase activity"/>
    <property type="evidence" value="ECO:0007669"/>
    <property type="project" value="InterPro"/>
</dbReference>
<feature type="coiled-coil region" evidence="2">
    <location>
        <begin position="125"/>
        <end position="160"/>
    </location>
</feature>
<dbReference type="SUPFAM" id="SSF55073">
    <property type="entry name" value="Nucleotide cyclase"/>
    <property type="match status" value="1"/>
</dbReference>
<dbReference type="SUPFAM" id="SSF52172">
    <property type="entry name" value="CheY-like"/>
    <property type="match status" value="1"/>
</dbReference>
<dbReference type="EMBL" id="SACM01000001">
    <property type="protein sequence ID" value="RVT87753.1"/>
    <property type="molecule type" value="Genomic_DNA"/>
</dbReference>
<feature type="domain" description="EAL" evidence="4">
    <location>
        <begin position="347"/>
        <end position="604"/>
    </location>
</feature>
<accession>A0A3S2VI40</accession>
<dbReference type="Pfam" id="PF00563">
    <property type="entry name" value="EAL"/>
    <property type="match status" value="1"/>
</dbReference>
<reference evidence="6 7" key="1">
    <citation type="submission" date="2019-01" db="EMBL/GenBank/DDBJ databases">
        <authorList>
            <person name="Chen W.-M."/>
        </authorList>
    </citation>
    <scope>NUCLEOTIDE SEQUENCE [LARGE SCALE GENOMIC DNA]</scope>
    <source>
        <strain evidence="6 7">CCP-18</strain>
    </source>
</reference>
<name>A0A3S2VI40_9BURK</name>
<dbReference type="InterPro" id="IPR050706">
    <property type="entry name" value="Cyclic-di-GMP_PDE-like"/>
</dbReference>
<comment type="caution">
    <text evidence="6">The sequence shown here is derived from an EMBL/GenBank/DDBJ whole genome shotgun (WGS) entry which is preliminary data.</text>
</comment>